<comment type="caution">
    <text evidence="2">The sequence shown here is derived from an EMBL/GenBank/DDBJ whole genome shotgun (WGS) entry which is preliminary data.</text>
</comment>
<feature type="domain" description="DUF1995" evidence="1">
    <location>
        <begin position="3"/>
        <end position="147"/>
    </location>
</feature>
<proteinExistence type="predicted"/>
<dbReference type="AlphaFoldDB" id="A0AAN8ZHD9"/>
<name>A0AAN8ZHD9_9MAGN</name>
<dbReference type="PANTHER" id="PTHR36365:SF1">
    <property type="entry name" value="OS05G0500400 PROTEIN"/>
    <property type="match status" value="1"/>
</dbReference>
<accession>A0AAN8ZHD9</accession>
<protein>
    <recommendedName>
        <fullName evidence="1">DUF1995 domain-containing protein</fullName>
    </recommendedName>
</protein>
<evidence type="ECO:0000313" key="3">
    <source>
        <dbReference type="Proteomes" id="UP001370490"/>
    </source>
</evidence>
<dbReference type="GO" id="GO:0009507">
    <property type="term" value="C:chloroplast"/>
    <property type="evidence" value="ECO:0007669"/>
    <property type="project" value="TreeGrafter"/>
</dbReference>
<dbReference type="Pfam" id="PF09353">
    <property type="entry name" value="DUF1995"/>
    <property type="match status" value="1"/>
</dbReference>
<organism evidence="2 3">
    <name type="scientific">Dillenia turbinata</name>
    <dbReference type="NCBI Taxonomy" id="194707"/>
    <lineage>
        <taxon>Eukaryota</taxon>
        <taxon>Viridiplantae</taxon>
        <taxon>Streptophyta</taxon>
        <taxon>Embryophyta</taxon>
        <taxon>Tracheophyta</taxon>
        <taxon>Spermatophyta</taxon>
        <taxon>Magnoliopsida</taxon>
        <taxon>eudicotyledons</taxon>
        <taxon>Gunneridae</taxon>
        <taxon>Pentapetalae</taxon>
        <taxon>Dilleniales</taxon>
        <taxon>Dilleniaceae</taxon>
        <taxon>Dillenia</taxon>
    </lineage>
</organism>
<dbReference type="Proteomes" id="UP001370490">
    <property type="component" value="Unassembled WGS sequence"/>
</dbReference>
<sequence length="272" mass="30685">MLPRFQVEIPVIDDDAPSSLSQLALEVFGDLPIRRKGVATDIRALTTTDLAVFLAPEASQLEDIKTFSDSLNPKPIVIFNPKWNFEEESNFGDLSGFVGSFERKGVIFKCVRDGVLSGERWSVLVEEEGELKVILRFKSRPSIGEVETVLCNLMAMNSPITKSAKILRKLVSTVRIEFSTNGSVFDVPSLILRFLFEPIAPLQDFVAYLFKPVVVENVHSISPSTFIRIKILRYQRMRKVQVALEFLRHNKLILSSACFYCPINFSIQVDVP</sequence>
<keyword evidence="3" id="KW-1185">Reference proteome</keyword>
<dbReference type="EMBL" id="JBAMMX010000008">
    <property type="protein sequence ID" value="KAK6934395.1"/>
    <property type="molecule type" value="Genomic_DNA"/>
</dbReference>
<evidence type="ECO:0000313" key="2">
    <source>
        <dbReference type="EMBL" id="KAK6934395.1"/>
    </source>
</evidence>
<evidence type="ECO:0000259" key="1">
    <source>
        <dbReference type="Pfam" id="PF09353"/>
    </source>
</evidence>
<reference evidence="2 3" key="1">
    <citation type="submission" date="2023-12" db="EMBL/GenBank/DDBJ databases">
        <title>A high-quality genome assembly for Dillenia turbinata (Dilleniales).</title>
        <authorList>
            <person name="Chanderbali A."/>
        </authorList>
    </citation>
    <scope>NUCLEOTIDE SEQUENCE [LARGE SCALE GENOMIC DNA]</scope>
    <source>
        <strain evidence="2">LSX21</strain>
        <tissue evidence="2">Leaf</tissue>
    </source>
</reference>
<dbReference type="InterPro" id="IPR018962">
    <property type="entry name" value="DUF1995"/>
</dbReference>
<gene>
    <name evidence="2" type="ORF">RJ641_034550</name>
</gene>
<dbReference type="PANTHER" id="PTHR36365">
    <property type="entry name" value="OS05G0500400 PROTEIN"/>
    <property type="match status" value="1"/>
</dbReference>